<dbReference type="InterPro" id="IPR023753">
    <property type="entry name" value="FAD/NAD-binding_dom"/>
</dbReference>
<dbReference type="RefSeq" id="WP_230756552.1">
    <property type="nucleotide sequence ID" value="NZ_JAINWA010000003.1"/>
</dbReference>
<dbReference type="Pfam" id="PF07992">
    <property type="entry name" value="Pyr_redox_2"/>
    <property type="match status" value="1"/>
</dbReference>
<evidence type="ECO:0000313" key="4">
    <source>
        <dbReference type="Proteomes" id="UP001198163"/>
    </source>
</evidence>
<dbReference type="PANTHER" id="PTHR42949">
    <property type="entry name" value="ANAEROBIC GLYCEROL-3-PHOSPHATE DEHYDROGENASE SUBUNIT B"/>
    <property type="match status" value="1"/>
</dbReference>
<dbReference type="InterPro" id="IPR036188">
    <property type="entry name" value="FAD/NAD-bd_sf"/>
</dbReference>
<reference evidence="3" key="1">
    <citation type="submission" date="2021-08" db="EMBL/GenBank/DDBJ databases">
        <title>Comparative analyses of Brucepasteria parasyntrophica and Teretinema zuelzerae.</title>
        <authorList>
            <person name="Song Y."/>
            <person name="Brune A."/>
        </authorList>
    </citation>
    <scope>NUCLEOTIDE SEQUENCE</scope>
    <source>
        <strain evidence="3">DSM 1903</strain>
    </source>
</reference>
<dbReference type="AlphaFoldDB" id="A0AAE3EKB1"/>
<keyword evidence="1" id="KW-0560">Oxidoreductase</keyword>
<evidence type="ECO:0000256" key="1">
    <source>
        <dbReference type="ARBA" id="ARBA00023002"/>
    </source>
</evidence>
<dbReference type="PRINTS" id="PR00368">
    <property type="entry name" value="FADPNR"/>
</dbReference>
<dbReference type="GO" id="GO:0016491">
    <property type="term" value="F:oxidoreductase activity"/>
    <property type="evidence" value="ECO:0007669"/>
    <property type="project" value="UniProtKB-KW"/>
</dbReference>
<protein>
    <submittedName>
        <fullName evidence="3">FAD-dependent oxidoreductase</fullName>
    </submittedName>
</protein>
<keyword evidence="4" id="KW-1185">Reference proteome</keyword>
<feature type="domain" description="FAD/NAD(P)-binding" evidence="2">
    <location>
        <begin position="17"/>
        <end position="247"/>
    </location>
</feature>
<sequence>MTGPEFASRFEQRVRAAGIPFRDGTTVLSLERTDSGFALGLSSSRRGYELIECRAVVLAMGSRERNRGNIRIAGSRPAGVFTAGLAQRLLNIDGYVPGKKAVIIGSGDIGLIMARRMTLSGAEVAAVVEIQSSPSGLTRNIAQCLNDFDIPLHLSHATLRILGRDRVTGVEIAPMENGAVQTGKSFVIGCDTVLLSVGLVPENELSARTGVALSQVTNGPLVDSRLMTSVPGVFAAGNVLHIHDLVDRVAEEAIRAGKSCADWLDSAGDPASGGHERGPEIPLRAGTNVRYAVPSSFDPSRATRVSLRSLVPFERARLVLTREGREVWSRKLSWVTPGEMIACDIPAGLSAGDAAGQGACTVSLTGDEGGSN</sequence>
<accession>A0AAE3EKB1</accession>
<dbReference type="InterPro" id="IPR051691">
    <property type="entry name" value="Metab_Enz_Cyan_OpOx_G3PDH"/>
</dbReference>
<gene>
    <name evidence="3" type="ORF">K7J14_11975</name>
</gene>
<dbReference type="Gene3D" id="3.50.50.60">
    <property type="entry name" value="FAD/NAD(P)-binding domain"/>
    <property type="match status" value="2"/>
</dbReference>
<dbReference type="PANTHER" id="PTHR42949:SF3">
    <property type="entry name" value="ANAEROBIC GLYCEROL-3-PHOSPHATE DEHYDROGENASE SUBUNIT B"/>
    <property type="match status" value="1"/>
</dbReference>
<dbReference type="EMBL" id="JAINWA010000003">
    <property type="protein sequence ID" value="MCD1655413.1"/>
    <property type="molecule type" value="Genomic_DNA"/>
</dbReference>
<organism evidence="3 4">
    <name type="scientific">Teretinema zuelzerae</name>
    <dbReference type="NCBI Taxonomy" id="156"/>
    <lineage>
        <taxon>Bacteria</taxon>
        <taxon>Pseudomonadati</taxon>
        <taxon>Spirochaetota</taxon>
        <taxon>Spirochaetia</taxon>
        <taxon>Spirochaetales</taxon>
        <taxon>Treponemataceae</taxon>
        <taxon>Teretinema</taxon>
    </lineage>
</organism>
<evidence type="ECO:0000259" key="2">
    <source>
        <dbReference type="Pfam" id="PF07992"/>
    </source>
</evidence>
<proteinExistence type="predicted"/>
<dbReference type="PRINTS" id="PR00469">
    <property type="entry name" value="PNDRDTASEII"/>
</dbReference>
<name>A0AAE3EKB1_9SPIR</name>
<evidence type="ECO:0000313" key="3">
    <source>
        <dbReference type="EMBL" id="MCD1655413.1"/>
    </source>
</evidence>
<dbReference type="SUPFAM" id="SSF51905">
    <property type="entry name" value="FAD/NAD(P)-binding domain"/>
    <property type="match status" value="1"/>
</dbReference>
<comment type="caution">
    <text evidence="3">The sequence shown here is derived from an EMBL/GenBank/DDBJ whole genome shotgun (WGS) entry which is preliminary data.</text>
</comment>
<dbReference type="Proteomes" id="UP001198163">
    <property type="component" value="Unassembled WGS sequence"/>
</dbReference>